<keyword evidence="3 4" id="KW-0808">Transferase</keyword>
<organism evidence="6 7">
    <name type="scientific">Aquatica leii</name>
    <dbReference type="NCBI Taxonomy" id="1421715"/>
    <lineage>
        <taxon>Eukaryota</taxon>
        <taxon>Metazoa</taxon>
        <taxon>Ecdysozoa</taxon>
        <taxon>Arthropoda</taxon>
        <taxon>Hexapoda</taxon>
        <taxon>Insecta</taxon>
        <taxon>Pterygota</taxon>
        <taxon>Neoptera</taxon>
        <taxon>Endopterygota</taxon>
        <taxon>Coleoptera</taxon>
        <taxon>Polyphaga</taxon>
        <taxon>Elateriformia</taxon>
        <taxon>Elateroidea</taxon>
        <taxon>Lampyridae</taxon>
        <taxon>Luciolinae</taxon>
        <taxon>Aquatica</taxon>
    </lineage>
</organism>
<dbReference type="SUPFAM" id="SSF53756">
    <property type="entry name" value="UDP-Glycosyltransferase/glycogen phosphorylase"/>
    <property type="match status" value="1"/>
</dbReference>
<evidence type="ECO:0000256" key="1">
    <source>
        <dbReference type="ARBA" id="ARBA00009995"/>
    </source>
</evidence>
<keyword evidence="5" id="KW-0732">Signal</keyword>
<comment type="similarity">
    <text evidence="1 4">Belongs to the UDP-glycosyltransferase family.</text>
</comment>
<feature type="signal peptide" evidence="5">
    <location>
        <begin position="1"/>
        <end position="21"/>
    </location>
</feature>
<dbReference type="Pfam" id="PF00201">
    <property type="entry name" value="UDPGT"/>
    <property type="match status" value="1"/>
</dbReference>
<keyword evidence="5" id="KW-0472">Membrane</keyword>
<dbReference type="PANTHER" id="PTHR48043:SF159">
    <property type="entry name" value="EG:EG0003.4 PROTEIN-RELATED"/>
    <property type="match status" value="1"/>
</dbReference>
<dbReference type="GO" id="GO:0015020">
    <property type="term" value="F:glucuronosyltransferase activity"/>
    <property type="evidence" value="ECO:0007669"/>
    <property type="project" value="UniProtKB-EC"/>
</dbReference>
<evidence type="ECO:0000313" key="6">
    <source>
        <dbReference type="EMBL" id="KAK4878164.1"/>
    </source>
</evidence>
<comment type="catalytic activity">
    <reaction evidence="5">
        <text>glucuronate acceptor + UDP-alpha-D-glucuronate = acceptor beta-D-glucuronoside + UDP + H(+)</text>
        <dbReference type="Rhea" id="RHEA:21032"/>
        <dbReference type="ChEBI" id="CHEBI:15378"/>
        <dbReference type="ChEBI" id="CHEBI:58052"/>
        <dbReference type="ChEBI" id="CHEBI:58223"/>
        <dbReference type="ChEBI" id="CHEBI:132367"/>
        <dbReference type="ChEBI" id="CHEBI:132368"/>
        <dbReference type="EC" id="2.4.1.17"/>
    </reaction>
</comment>
<dbReference type="AlphaFoldDB" id="A0AAN7PV42"/>
<feature type="chain" id="PRO_5042666243" description="UDP-glucuronosyltransferase" evidence="5">
    <location>
        <begin position="22"/>
        <end position="516"/>
    </location>
</feature>
<keyword evidence="7" id="KW-1185">Reference proteome</keyword>
<comment type="subcellular location">
    <subcellularLocation>
        <location evidence="5">Membrane</location>
        <topology evidence="5">Single-pass membrane protein</topology>
    </subcellularLocation>
</comment>
<dbReference type="InterPro" id="IPR050271">
    <property type="entry name" value="UDP-glycosyltransferase"/>
</dbReference>
<evidence type="ECO:0000313" key="7">
    <source>
        <dbReference type="Proteomes" id="UP001353858"/>
    </source>
</evidence>
<dbReference type="FunFam" id="3.40.50.2000:FF:000050">
    <property type="entry name" value="UDP-glucuronosyltransferase"/>
    <property type="match status" value="1"/>
</dbReference>
<dbReference type="Gene3D" id="3.40.50.2000">
    <property type="entry name" value="Glycogen Phosphorylase B"/>
    <property type="match status" value="2"/>
</dbReference>
<keyword evidence="2 4" id="KW-0328">Glycosyltransferase</keyword>
<sequence>MNKFFLVLTIIFSAFANSIHCANILGVFYIPLISHQAVFQPVWKELSLRGHNVTVLTPNPLKDPTLTNLTEIDLSFSYDTIRKANLQHSIHKDRSMTDVVHGIFEIFTSIVEVELMHDSVQSLLHDENQKFDLVIVEFLVPTFAALSVKYNCPFIGMASSNVLTYGHDVLGNPLNPILNPDMLLSFIRPMSFYDRLYSVYFSVWIRYLYYYHMLPKHDKIARQYITNNMPYLGEIEKNISLLFLNVNPIVHTVKPNVPAVIELRQMHLQAQKELPNDLKEYLDNENEGVVYFSLGSNIRSANLSLELRQKIIQALSELPYKVLWKWEEDKLPNKPENVITRKWFPQQDVLRHPNIKVFVTQGGLQSMEESISYGVPLVVLPFISDQPSNGRKMVDLGVAEVIDTETLTVQILRTTIIEVASNPKYRNRVKEIATLLSDLPLSGLEKVIWWIEYVLRHKGAKHLKSPAVDLPLYQYYLLDVFGFVFLVLLIGLIMIYKIIKFLIVNIFKKNKKIKVH</sequence>
<dbReference type="GO" id="GO:0016020">
    <property type="term" value="C:membrane"/>
    <property type="evidence" value="ECO:0007669"/>
    <property type="project" value="UniProtKB-SubCell"/>
</dbReference>
<feature type="transmembrane region" description="Helical" evidence="5">
    <location>
        <begin position="475"/>
        <end position="499"/>
    </location>
</feature>
<protein>
    <recommendedName>
        <fullName evidence="5">UDP-glucuronosyltransferase</fullName>
        <ecNumber evidence="5">2.4.1.17</ecNumber>
    </recommendedName>
</protein>
<comment type="caution">
    <text evidence="6">The sequence shown here is derived from an EMBL/GenBank/DDBJ whole genome shotgun (WGS) entry which is preliminary data.</text>
</comment>
<gene>
    <name evidence="6" type="ORF">RN001_010670</name>
</gene>
<name>A0AAN7PV42_9COLE</name>
<accession>A0AAN7PV42</accession>
<dbReference type="EMBL" id="JARPUR010000004">
    <property type="protein sequence ID" value="KAK4878164.1"/>
    <property type="molecule type" value="Genomic_DNA"/>
</dbReference>
<reference evidence="7" key="1">
    <citation type="submission" date="2023-01" db="EMBL/GenBank/DDBJ databases">
        <title>Key to firefly adult light organ development and bioluminescence: homeobox transcription factors regulate luciferase expression and transportation to peroxisome.</title>
        <authorList>
            <person name="Fu X."/>
        </authorList>
    </citation>
    <scope>NUCLEOTIDE SEQUENCE [LARGE SCALE GENOMIC DNA]</scope>
</reference>
<dbReference type="PROSITE" id="PS00375">
    <property type="entry name" value="UDPGT"/>
    <property type="match status" value="1"/>
</dbReference>
<keyword evidence="5" id="KW-1133">Transmembrane helix</keyword>
<dbReference type="CDD" id="cd03784">
    <property type="entry name" value="GT1_Gtf-like"/>
    <property type="match status" value="1"/>
</dbReference>
<dbReference type="EC" id="2.4.1.17" evidence="5"/>
<proteinExistence type="inferred from homology"/>
<evidence type="ECO:0000256" key="5">
    <source>
        <dbReference type="RuleBase" id="RU362059"/>
    </source>
</evidence>
<dbReference type="InterPro" id="IPR035595">
    <property type="entry name" value="UDP_glycos_trans_CS"/>
</dbReference>
<evidence type="ECO:0000256" key="4">
    <source>
        <dbReference type="RuleBase" id="RU003718"/>
    </source>
</evidence>
<evidence type="ECO:0000256" key="2">
    <source>
        <dbReference type="ARBA" id="ARBA00022676"/>
    </source>
</evidence>
<dbReference type="Proteomes" id="UP001353858">
    <property type="component" value="Unassembled WGS sequence"/>
</dbReference>
<dbReference type="InterPro" id="IPR002213">
    <property type="entry name" value="UDP_glucos_trans"/>
</dbReference>
<dbReference type="PANTHER" id="PTHR48043">
    <property type="entry name" value="EG:EG0003.4 PROTEIN-RELATED"/>
    <property type="match status" value="1"/>
</dbReference>
<keyword evidence="5" id="KW-0812">Transmembrane</keyword>
<evidence type="ECO:0000256" key="3">
    <source>
        <dbReference type="ARBA" id="ARBA00022679"/>
    </source>
</evidence>